<evidence type="ECO:0000313" key="5">
    <source>
        <dbReference type="Proteomes" id="UP000007879"/>
    </source>
</evidence>
<dbReference type="OrthoDB" id="203754at2759"/>
<dbReference type="KEGG" id="aqu:100640205"/>
<dbReference type="PANTHER" id="PTHR15666:SF1">
    <property type="entry name" value="COMM DOMAIN-CONTAINING PROTEIN 5"/>
    <property type="match status" value="1"/>
</dbReference>
<comment type="similarity">
    <text evidence="2">Belongs to the COMM domain-containing protein 5 family.</text>
</comment>
<keyword evidence="5" id="KW-1185">Reference proteome</keyword>
<gene>
    <name evidence="4" type="primary">100640205</name>
</gene>
<evidence type="ECO:0000256" key="1">
    <source>
        <dbReference type="ARBA" id="ARBA00016556"/>
    </source>
</evidence>
<evidence type="ECO:0000313" key="4">
    <source>
        <dbReference type="EnsemblMetazoa" id="Aqu2.1.26387_001"/>
    </source>
</evidence>
<dbReference type="InParanoid" id="A0A1X7UF26"/>
<organism evidence="4">
    <name type="scientific">Amphimedon queenslandica</name>
    <name type="common">Sponge</name>
    <dbReference type="NCBI Taxonomy" id="400682"/>
    <lineage>
        <taxon>Eukaryota</taxon>
        <taxon>Metazoa</taxon>
        <taxon>Porifera</taxon>
        <taxon>Demospongiae</taxon>
        <taxon>Heteroscleromorpha</taxon>
        <taxon>Haplosclerida</taxon>
        <taxon>Niphatidae</taxon>
        <taxon>Amphimedon</taxon>
    </lineage>
</organism>
<dbReference type="AlphaFoldDB" id="A0A1X7UF26"/>
<dbReference type="OMA" id="HVADFQW"/>
<reference evidence="5" key="1">
    <citation type="journal article" date="2010" name="Nature">
        <title>The Amphimedon queenslandica genome and the evolution of animal complexity.</title>
        <authorList>
            <person name="Srivastava M."/>
            <person name="Simakov O."/>
            <person name="Chapman J."/>
            <person name="Fahey B."/>
            <person name="Gauthier M.E."/>
            <person name="Mitros T."/>
            <person name="Richards G.S."/>
            <person name="Conaco C."/>
            <person name="Dacre M."/>
            <person name="Hellsten U."/>
            <person name="Larroux C."/>
            <person name="Putnam N.H."/>
            <person name="Stanke M."/>
            <person name="Adamska M."/>
            <person name="Darling A."/>
            <person name="Degnan S.M."/>
            <person name="Oakley T.H."/>
            <person name="Plachetzki D.C."/>
            <person name="Zhai Y."/>
            <person name="Adamski M."/>
            <person name="Calcino A."/>
            <person name="Cummins S.F."/>
            <person name="Goodstein D.M."/>
            <person name="Harris C."/>
            <person name="Jackson D.J."/>
            <person name="Leys S.P."/>
            <person name="Shu S."/>
            <person name="Woodcroft B.J."/>
            <person name="Vervoort M."/>
            <person name="Kosik K.S."/>
            <person name="Manning G."/>
            <person name="Degnan B.M."/>
            <person name="Rokhsar D.S."/>
        </authorList>
    </citation>
    <scope>NUCLEOTIDE SEQUENCE [LARGE SCALE GENOMIC DNA]</scope>
</reference>
<protein>
    <recommendedName>
        <fullName evidence="1">COMM domain-containing protein 5</fullName>
    </recommendedName>
</protein>
<dbReference type="InterPro" id="IPR037357">
    <property type="entry name" value="COMMD5"/>
</dbReference>
<dbReference type="GO" id="GO:0005634">
    <property type="term" value="C:nucleus"/>
    <property type="evidence" value="ECO:0007669"/>
    <property type="project" value="TreeGrafter"/>
</dbReference>
<dbReference type="EnsemblMetazoa" id="XM_019999088.1">
    <property type="protein sequence ID" value="XP_019854647.1"/>
    <property type="gene ID" value="LOC100640205"/>
</dbReference>
<dbReference type="FunCoup" id="A0A1X7UF26">
    <property type="interactions" value="51"/>
</dbReference>
<dbReference type="eggNOG" id="ENOG502RCJ6">
    <property type="taxonomic scope" value="Eukaryota"/>
</dbReference>
<dbReference type="Pfam" id="PF07258">
    <property type="entry name" value="COMM_domain"/>
    <property type="match status" value="1"/>
</dbReference>
<dbReference type="PANTHER" id="PTHR15666">
    <property type="entry name" value="COMM DOMAIN CONTAINING PROTEIN 5"/>
    <property type="match status" value="1"/>
</dbReference>
<evidence type="ECO:0000259" key="3">
    <source>
        <dbReference type="PROSITE" id="PS51269"/>
    </source>
</evidence>
<dbReference type="EnsemblMetazoa" id="Aqu2.1.26387_001">
    <property type="protein sequence ID" value="Aqu2.1.26387_001"/>
    <property type="gene ID" value="Aqu2.1.26387"/>
</dbReference>
<dbReference type="Proteomes" id="UP000007879">
    <property type="component" value="Unassembled WGS sequence"/>
</dbReference>
<dbReference type="PROSITE" id="PS51269">
    <property type="entry name" value="COMM"/>
    <property type="match status" value="1"/>
</dbReference>
<reference evidence="4" key="2">
    <citation type="submission" date="2017-05" db="UniProtKB">
        <authorList>
            <consortium name="EnsemblMetazoa"/>
        </authorList>
    </citation>
    <scope>IDENTIFICATION</scope>
</reference>
<dbReference type="InterPro" id="IPR017920">
    <property type="entry name" value="COMM"/>
</dbReference>
<accession>A0A1X7UF26</accession>
<sequence length="227" mass="25412">MSFVQVRPSSGGGSGSLAAERTPFYGARIPDEVKLMFKAMKGSDAATVKKILKFVSQSLEASSSSTGDSSLSESFLSLSTPKSTEETNRIIYSGLALLIKLAIRHPNLKQENFKDDLAQIKIPAEVITDISSLVFGKRSQRIKESLKEKMVRFPQLESLKWRVDVTISNSSLNRVLEPSVLMEMKLSNGNIKTFEVSASRFHELRYSVAFVLKEMEEMEKRNIIKRD</sequence>
<dbReference type="STRING" id="400682.A0A1X7UF26"/>
<name>A0A1X7UF26_AMPQE</name>
<proteinExistence type="inferred from homology"/>
<feature type="domain" description="COMM" evidence="3">
    <location>
        <begin position="155"/>
        <end position="219"/>
    </location>
</feature>
<evidence type="ECO:0000256" key="2">
    <source>
        <dbReference type="ARBA" id="ARBA00093452"/>
    </source>
</evidence>